<organism evidence="3 4">
    <name type="scientific">Anopheles maculatus</name>
    <dbReference type="NCBI Taxonomy" id="74869"/>
    <lineage>
        <taxon>Eukaryota</taxon>
        <taxon>Metazoa</taxon>
        <taxon>Ecdysozoa</taxon>
        <taxon>Arthropoda</taxon>
        <taxon>Hexapoda</taxon>
        <taxon>Insecta</taxon>
        <taxon>Pterygota</taxon>
        <taxon>Neoptera</taxon>
        <taxon>Endopterygota</taxon>
        <taxon>Diptera</taxon>
        <taxon>Nematocera</taxon>
        <taxon>Culicoidea</taxon>
        <taxon>Culicidae</taxon>
        <taxon>Anophelinae</taxon>
        <taxon>Anopheles</taxon>
        <taxon>Anopheles maculatus group</taxon>
    </lineage>
</organism>
<protein>
    <submittedName>
        <fullName evidence="3">Uncharacterized protein</fullName>
    </submittedName>
</protein>
<evidence type="ECO:0000256" key="2">
    <source>
        <dbReference type="SAM" id="Phobius"/>
    </source>
</evidence>
<evidence type="ECO:0000313" key="4">
    <source>
        <dbReference type="Proteomes" id="UP000075901"/>
    </source>
</evidence>
<sequence>MSPRVGFALTSVRTIPQLFAVRRGMTSAIARVCVCREEEWAQARLALQPPHSHHSFATPKWPVWLLVLFLGIFSTHNVLLCLRGNRMEKGKENQTILHNDDGGGGGDDDDNGLARYKRGKNGRRADDTRLFQHLRAPCCFAPLEPGTEGTKMESCS</sequence>
<feature type="region of interest" description="Disordered" evidence="1">
    <location>
        <begin position="95"/>
        <end position="119"/>
    </location>
</feature>
<reference evidence="3" key="2">
    <citation type="submission" date="2020-05" db="UniProtKB">
        <authorList>
            <consortium name="EnsemblMetazoa"/>
        </authorList>
    </citation>
    <scope>IDENTIFICATION</scope>
    <source>
        <strain evidence="3">maculatus3</strain>
    </source>
</reference>
<accession>A0A182SG86</accession>
<feature type="transmembrane region" description="Helical" evidence="2">
    <location>
        <begin position="61"/>
        <end position="82"/>
    </location>
</feature>
<keyword evidence="4" id="KW-1185">Reference proteome</keyword>
<proteinExistence type="predicted"/>
<name>A0A182SG86_9DIPT</name>
<keyword evidence="2" id="KW-0812">Transmembrane</keyword>
<dbReference type="VEuPathDB" id="VectorBase:AMAM006167"/>
<evidence type="ECO:0000313" key="3">
    <source>
        <dbReference type="EnsemblMetazoa" id="AMAM006167-PA"/>
    </source>
</evidence>
<keyword evidence="2" id="KW-1133">Transmembrane helix</keyword>
<dbReference type="EnsemblMetazoa" id="AMAM006167-RA">
    <property type="protein sequence ID" value="AMAM006167-PA"/>
    <property type="gene ID" value="AMAM006167"/>
</dbReference>
<dbReference type="Proteomes" id="UP000075901">
    <property type="component" value="Unassembled WGS sequence"/>
</dbReference>
<reference evidence="4" key="1">
    <citation type="submission" date="2013-09" db="EMBL/GenBank/DDBJ databases">
        <title>The Genome Sequence of Anopheles maculatus species B.</title>
        <authorList>
            <consortium name="The Broad Institute Genomics Platform"/>
            <person name="Neafsey D.E."/>
            <person name="Besansky N."/>
            <person name="Howell P."/>
            <person name="Walton C."/>
            <person name="Young S.K."/>
            <person name="Zeng Q."/>
            <person name="Gargeya S."/>
            <person name="Fitzgerald M."/>
            <person name="Haas B."/>
            <person name="Abouelleil A."/>
            <person name="Allen A.W."/>
            <person name="Alvarado L."/>
            <person name="Arachchi H.M."/>
            <person name="Berlin A.M."/>
            <person name="Chapman S.B."/>
            <person name="Gainer-Dewar J."/>
            <person name="Goldberg J."/>
            <person name="Griggs A."/>
            <person name="Gujja S."/>
            <person name="Hansen M."/>
            <person name="Howarth C."/>
            <person name="Imamovic A."/>
            <person name="Ireland A."/>
            <person name="Larimer J."/>
            <person name="McCowan C."/>
            <person name="Murphy C."/>
            <person name="Pearson M."/>
            <person name="Poon T.W."/>
            <person name="Priest M."/>
            <person name="Roberts A."/>
            <person name="Saif S."/>
            <person name="Shea T."/>
            <person name="Sisk P."/>
            <person name="Sykes S."/>
            <person name="Wortman J."/>
            <person name="Nusbaum C."/>
            <person name="Birren B."/>
        </authorList>
    </citation>
    <scope>NUCLEOTIDE SEQUENCE [LARGE SCALE GENOMIC DNA]</scope>
    <source>
        <strain evidence="4">maculatus3</strain>
    </source>
</reference>
<dbReference type="AlphaFoldDB" id="A0A182SG86"/>
<evidence type="ECO:0000256" key="1">
    <source>
        <dbReference type="SAM" id="MobiDB-lite"/>
    </source>
</evidence>
<keyword evidence="2" id="KW-0472">Membrane</keyword>